<dbReference type="GeneID" id="56589876"/>
<evidence type="ECO:0000256" key="1">
    <source>
        <dbReference type="ARBA" id="ARBA00006987"/>
    </source>
</evidence>
<comment type="similarity">
    <text evidence="1">Belongs to the UPF0065 (bug) family.</text>
</comment>
<dbReference type="SUPFAM" id="SSF53850">
    <property type="entry name" value="Periplasmic binding protein-like II"/>
    <property type="match status" value="1"/>
</dbReference>
<dbReference type="PATRIC" id="fig|123899.6.peg.2857"/>
<keyword evidence="2" id="KW-0732">Signal</keyword>
<feature type="signal peptide" evidence="2">
    <location>
        <begin position="1"/>
        <end position="22"/>
    </location>
</feature>
<dbReference type="Gene3D" id="3.40.190.10">
    <property type="entry name" value="Periplasmic binding protein-like II"/>
    <property type="match status" value="1"/>
</dbReference>
<dbReference type="KEGG" id="btrm:SAMEA390648702869"/>
<evidence type="ECO:0000313" key="3">
    <source>
        <dbReference type="EMBL" id="SAI71672.1"/>
    </source>
</evidence>
<dbReference type="PROSITE" id="PS51257">
    <property type="entry name" value="PROKAR_LIPOPROTEIN"/>
    <property type="match status" value="1"/>
</dbReference>
<dbReference type="InterPro" id="IPR005064">
    <property type="entry name" value="BUG"/>
</dbReference>
<dbReference type="PANTHER" id="PTHR42928">
    <property type="entry name" value="TRICARBOXYLATE-BINDING PROTEIN"/>
    <property type="match status" value="1"/>
</dbReference>
<organism evidence="3 4">
    <name type="scientific">Bordetella trematum</name>
    <dbReference type="NCBI Taxonomy" id="123899"/>
    <lineage>
        <taxon>Bacteria</taxon>
        <taxon>Pseudomonadati</taxon>
        <taxon>Pseudomonadota</taxon>
        <taxon>Betaproteobacteria</taxon>
        <taxon>Burkholderiales</taxon>
        <taxon>Alcaligenaceae</taxon>
        <taxon>Bordetella</taxon>
    </lineage>
</organism>
<dbReference type="STRING" id="123899.SAMEA3906487_02869"/>
<dbReference type="AlphaFoldDB" id="A0A157RPA3"/>
<dbReference type="eggNOG" id="COG3181">
    <property type="taxonomic scope" value="Bacteria"/>
</dbReference>
<dbReference type="PANTHER" id="PTHR42928:SF5">
    <property type="entry name" value="BLR1237 PROTEIN"/>
    <property type="match status" value="1"/>
</dbReference>
<dbReference type="RefSeq" id="WP_025517382.1">
    <property type="nucleotide sequence ID" value="NZ_CP016340.1"/>
</dbReference>
<dbReference type="EMBL" id="LT546645">
    <property type="protein sequence ID" value="SAI71672.1"/>
    <property type="molecule type" value="Genomic_DNA"/>
</dbReference>
<dbReference type="Gene3D" id="3.40.190.150">
    <property type="entry name" value="Bordetella uptake gene, domain 1"/>
    <property type="match status" value="1"/>
</dbReference>
<evidence type="ECO:0000256" key="2">
    <source>
        <dbReference type="SAM" id="SignalP"/>
    </source>
</evidence>
<dbReference type="InterPro" id="IPR042100">
    <property type="entry name" value="Bug_dom1"/>
</dbReference>
<dbReference type="Pfam" id="PF03401">
    <property type="entry name" value="TctC"/>
    <property type="match status" value="1"/>
</dbReference>
<accession>A0A157RPA3</accession>
<sequence length="320" mass="33722">MRSFLHCFCLGLAVACSAGALAGTDFPSKPITLVVPFPAGSTTDGVARSLSARAQTYLGQAIVVENKPGAEGQLAAQDVARAAADGYRITLATSGNLSLLPALRIQPPYDVMADFTPIADIGRFTFVFYVRQDLPVSTLAEFAEYAKRRPGQLNYATGNSTGQVTFAHLKGRMGVDMVHVPYKGEPPAMMDLLAGRVDAMIGTTIGLPYVKEGRVRALAVLSTTRSAVFPSTPTLEESGFERLPITSWAGVLGPKGLPPAVVARIAAAFNRAAADAQVQAQMDSLGFPLEQGGPEALRPLMAQQLAIHAQLVKQAGLSPE</sequence>
<keyword evidence="4" id="KW-1185">Reference proteome</keyword>
<name>A0A157RPA3_9BORD</name>
<proteinExistence type="inferred from homology"/>
<evidence type="ECO:0000313" key="4">
    <source>
        <dbReference type="Proteomes" id="UP000076825"/>
    </source>
</evidence>
<feature type="chain" id="PRO_5009816702" evidence="2">
    <location>
        <begin position="23"/>
        <end position="320"/>
    </location>
</feature>
<dbReference type="CDD" id="cd07012">
    <property type="entry name" value="PBP2_Bug_TTT"/>
    <property type="match status" value="1"/>
</dbReference>
<dbReference type="PIRSF" id="PIRSF017082">
    <property type="entry name" value="YflP"/>
    <property type="match status" value="1"/>
</dbReference>
<gene>
    <name evidence="3" type="ORF">SAMEA3906487_02869</name>
</gene>
<reference evidence="3 4" key="1">
    <citation type="submission" date="2016-04" db="EMBL/GenBank/DDBJ databases">
        <authorList>
            <consortium name="Pathogen Informatics"/>
        </authorList>
    </citation>
    <scope>NUCLEOTIDE SEQUENCE [LARGE SCALE GENOMIC DNA]</scope>
    <source>
        <strain evidence="3 4">H044680328</strain>
    </source>
</reference>
<protein>
    <submittedName>
        <fullName evidence="3">Putattive exported protein</fullName>
    </submittedName>
</protein>
<dbReference type="Proteomes" id="UP000076825">
    <property type="component" value="Chromosome 1"/>
</dbReference>